<protein>
    <submittedName>
        <fullName evidence="1">MATE family efflux transporter</fullName>
    </submittedName>
</protein>
<dbReference type="EMBL" id="CP182909">
    <property type="protein sequence ID" value="XPM66695.1"/>
    <property type="molecule type" value="Genomic_DNA"/>
</dbReference>
<sequence length="97" mass="10296">MSAAIPLLGVAAIFQIVDGIQVIAGGALRGLKDTRIPMLIGIFAYWCIGFTGGYLLGLRLGWGGVGLWLGLALGLGCAAAILTWRFHWLVGRMRVRG</sequence>
<evidence type="ECO:0000313" key="2">
    <source>
        <dbReference type="Proteomes" id="UP000095472"/>
    </source>
</evidence>
<dbReference type="Proteomes" id="UP000095472">
    <property type="component" value="Chromosome"/>
</dbReference>
<reference evidence="1 2" key="1">
    <citation type="journal article" date="2016" name="Genome Announc.">
        <title>Draft Genome Sequence of the Thermotolerant Cyanobacterium Desertifilum sp. IPPAS B-1220.</title>
        <authorList>
            <person name="Mironov K.S."/>
            <person name="Sinetova M.A."/>
            <person name="Bolatkhan K."/>
            <person name="Zayadan B.K."/>
            <person name="Ustinova V.V."/>
            <person name="Kupriyanova E.V."/>
            <person name="Skrypnik A.N."/>
            <person name="Gogoleva N.E."/>
            <person name="Gogolev Y.V."/>
            <person name="Los D.A."/>
        </authorList>
    </citation>
    <scope>NUCLEOTIDE SEQUENCE [LARGE SCALE GENOMIC DNA]</scope>
    <source>
        <strain evidence="1 2">IPPAS B-1220</strain>
    </source>
</reference>
<evidence type="ECO:0000313" key="1">
    <source>
        <dbReference type="EMBL" id="XPM66695.1"/>
    </source>
</evidence>
<accession>A0ACD5H082</accession>
<keyword evidence="2" id="KW-1185">Reference proteome</keyword>
<proteinExistence type="predicted"/>
<name>A0ACD5H082_9CYAN</name>
<organism evidence="1 2">
    <name type="scientific">Desertifilum tharense IPPAS B-1220</name>
    <dbReference type="NCBI Taxonomy" id="1781255"/>
    <lineage>
        <taxon>Bacteria</taxon>
        <taxon>Bacillati</taxon>
        <taxon>Cyanobacteriota</taxon>
        <taxon>Cyanophyceae</taxon>
        <taxon>Desertifilales</taxon>
        <taxon>Desertifilaceae</taxon>
        <taxon>Desertifilum</taxon>
    </lineage>
</organism>
<gene>
    <name evidence="1" type="ORF">BH720_016410</name>
</gene>